<evidence type="ECO:0000313" key="9">
    <source>
        <dbReference type="EMBL" id="MEF2154695.1"/>
    </source>
</evidence>
<dbReference type="HAMAP" id="MF_00061">
    <property type="entry name" value="IspE"/>
    <property type="match status" value="1"/>
</dbReference>
<feature type="binding site" evidence="7">
    <location>
        <begin position="91"/>
        <end position="101"/>
    </location>
    <ligand>
        <name>ATP</name>
        <dbReference type="ChEBI" id="CHEBI:30616"/>
    </ligand>
</feature>
<dbReference type="SUPFAM" id="SSF55060">
    <property type="entry name" value="GHMP Kinase, C-terminal domain"/>
    <property type="match status" value="1"/>
</dbReference>
<dbReference type="Proteomes" id="UP001356170">
    <property type="component" value="Unassembled WGS sequence"/>
</dbReference>
<feature type="active site" evidence="7">
    <location>
        <position position="8"/>
    </location>
</feature>
<comment type="catalytic activity">
    <reaction evidence="7">
        <text>4-CDP-2-C-methyl-D-erythritol + ATP = 4-CDP-2-C-methyl-D-erythritol 2-phosphate + ADP + H(+)</text>
        <dbReference type="Rhea" id="RHEA:18437"/>
        <dbReference type="ChEBI" id="CHEBI:15378"/>
        <dbReference type="ChEBI" id="CHEBI:30616"/>
        <dbReference type="ChEBI" id="CHEBI:57823"/>
        <dbReference type="ChEBI" id="CHEBI:57919"/>
        <dbReference type="ChEBI" id="CHEBI:456216"/>
        <dbReference type="EC" id="2.7.1.148"/>
    </reaction>
</comment>
<dbReference type="PANTHER" id="PTHR43527">
    <property type="entry name" value="4-DIPHOSPHOCYTIDYL-2-C-METHYL-D-ERYTHRITOL KINASE, CHLOROPLASTIC"/>
    <property type="match status" value="1"/>
</dbReference>
<evidence type="ECO:0000256" key="2">
    <source>
        <dbReference type="ARBA" id="ARBA00022679"/>
    </source>
</evidence>
<sequence>MKLPAPAKLNLFLQITGRRPDGYHALQSMFCVLDWGDTISLECRDDGAIVRVGALPGVDPEQDLAVRAARLLQTESGCRLGADIGIEKRIPMGGGMGGGSSDAATVLHGLNVLWNLHWSSERLATLGLQLGADVPFFIGGTHAWAEGAGEVLTPVELPQKVFLLARPDSHADTGQLFADKGLTRDSEPVKISDFIEGRVHGNAFEPVLRRRDSAVERMFALLSAVGTPRLTGTGSVVFVEFSDWDSAELALQALPPGVNAWLAASADRAPLLAALTEYN</sequence>
<evidence type="ECO:0000256" key="3">
    <source>
        <dbReference type="ARBA" id="ARBA00022741"/>
    </source>
</evidence>
<evidence type="ECO:0000256" key="5">
    <source>
        <dbReference type="ARBA" id="ARBA00022840"/>
    </source>
</evidence>
<reference evidence="9 10" key="1">
    <citation type="submission" date="2024-01" db="EMBL/GenBank/DDBJ databases">
        <title>Novel species of the genus Luteimonas isolated from rivers.</title>
        <authorList>
            <person name="Lu H."/>
        </authorList>
    </citation>
    <scope>NUCLEOTIDE SEQUENCE [LARGE SCALE GENOMIC DNA]</scope>
    <source>
        <strain evidence="9 10">FXH3W</strain>
    </source>
</reference>
<evidence type="ECO:0000256" key="1">
    <source>
        <dbReference type="ARBA" id="ARBA00017473"/>
    </source>
</evidence>
<organism evidence="9 10">
    <name type="scientific">Aquilutibacter rugosus</name>
    <dbReference type="NCBI Taxonomy" id="3115820"/>
    <lineage>
        <taxon>Bacteria</taxon>
        <taxon>Pseudomonadati</taxon>
        <taxon>Pseudomonadota</taxon>
        <taxon>Gammaproteobacteria</taxon>
        <taxon>Lysobacterales</taxon>
        <taxon>Lysobacteraceae</taxon>
        <taxon>Aquilutibacter</taxon>
    </lineage>
</organism>
<comment type="pathway">
    <text evidence="7">Isoprenoid biosynthesis; isopentenyl diphosphate biosynthesis via DXP pathway; isopentenyl diphosphate from 1-deoxy-D-xylulose 5-phosphate: step 3/6.</text>
</comment>
<dbReference type="InterPro" id="IPR020568">
    <property type="entry name" value="Ribosomal_Su5_D2-typ_SF"/>
</dbReference>
<dbReference type="RefSeq" id="WP_331702870.1">
    <property type="nucleotide sequence ID" value="NZ_JAZHBO010000001.1"/>
</dbReference>
<keyword evidence="3 7" id="KW-0547">Nucleotide-binding</keyword>
<dbReference type="Gene3D" id="3.30.70.890">
    <property type="entry name" value="GHMP kinase, C-terminal domain"/>
    <property type="match status" value="1"/>
</dbReference>
<gene>
    <name evidence="7 9" type="primary">ispE</name>
    <name evidence="9" type="ORF">V3390_00345</name>
</gene>
<proteinExistence type="inferred from homology"/>
<dbReference type="PIRSF" id="PIRSF010376">
    <property type="entry name" value="IspE"/>
    <property type="match status" value="1"/>
</dbReference>
<dbReference type="InterPro" id="IPR004424">
    <property type="entry name" value="IspE"/>
</dbReference>
<name>A0ABU7UW89_9GAMM</name>
<dbReference type="Gene3D" id="3.30.230.10">
    <property type="match status" value="1"/>
</dbReference>
<dbReference type="PANTHER" id="PTHR43527:SF2">
    <property type="entry name" value="4-DIPHOSPHOCYTIDYL-2-C-METHYL-D-ERYTHRITOL KINASE, CHLOROPLASTIC"/>
    <property type="match status" value="1"/>
</dbReference>
<keyword evidence="10" id="KW-1185">Reference proteome</keyword>
<dbReference type="InterPro" id="IPR006204">
    <property type="entry name" value="GHMP_kinase_N_dom"/>
</dbReference>
<keyword evidence="2 7" id="KW-0808">Transferase</keyword>
<dbReference type="EC" id="2.7.1.148" evidence="7"/>
<accession>A0ABU7UW89</accession>
<dbReference type="InterPro" id="IPR036554">
    <property type="entry name" value="GHMP_kinase_C_sf"/>
</dbReference>
<feature type="domain" description="GHMP kinase N-terminal" evidence="8">
    <location>
        <begin position="64"/>
        <end position="140"/>
    </location>
</feature>
<keyword evidence="5 7" id="KW-0067">ATP-binding</keyword>
<evidence type="ECO:0000256" key="7">
    <source>
        <dbReference type="HAMAP-Rule" id="MF_00061"/>
    </source>
</evidence>
<dbReference type="InterPro" id="IPR014721">
    <property type="entry name" value="Ribsml_uS5_D2-typ_fold_subgr"/>
</dbReference>
<dbReference type="SUPFAM" id="SSF54211">
    <property type="entry name" value="Ribosomal protein S5 domain 2-like"/>
    <property type="match status" value="1"/>
</dbReference>
<evidence type="ECO:0000256" key="4">
    <source>
        <dbReference type="ARBA" id="ARBA00022777"/>
    </source>
</evidence>
<keyword evidence="4 7" id="KW-0418">Kinase</keyword>
<dbReference type="Pfam" id="PF00288">
    <property type="entry name" value="GHMP_kinases_N"/>
    <property type="match status" value="1"/>
</dbReference>
<dbReference type="GO" id="GO:0050515">
    <property type="term" value="F:4-(cytidine 5'-diphospho)-2-C-methyl-D-erythritol kinase activity"/>
    <property type="evidence" value="ECO:0007669"/>
    <property type="project" value="UniProtKB-EC"/>
</dbReference>
<dbReference type="EMBL" id="JAZHBO010000001">
    <property type="protein sequence ID" value="MEF2154695.1"/>
    <property type="molecule type" value="Genomic_DNA"/>
</dbReference>
<comment type="function">
    <text evidence="7">Catalyzes the phosphorylation of the position 2 hydroxy group of 4-diphosphocytidyl-2C-methyl-D-erythritol.</text>
</comment>
<comment type="similarity">
    <text evidence="7">Belongs to the GHMP kinase family. IspE subfamily.</text>
</comment>
<evidence type="ECO:0000256" key="6">
    <source>
        <dbReference type="ARBA" id="ARBA00023229"/>
    </source>
</evidence>
<evidence type="ECO:0000259" key="8">
    <source>
        <dbReference type="Pfam" id="PF00288"/>
    </source>
</evidence>
<feature type="active site" evidence="7">
    <location>
        <position position="133"/>
    </location>
</feature>
<dbReference type="NCBIfam" id="TIGR00154">
    <property type="entry name" value="ispE"/>
    <property type="match status" value="1"/>
</dbReference>
<comment type="caution">
    <text evidence="9">The sequence shown here is derived from an EMBL/GenBank/DDBJ whole genome shotgun (WGS) entry which is preliminary data.</text>
</comment>
<protein>
    <recommendedName>
        <fullName evidence="1 7">4-diphosphocytidyl-2-C-methyl-D-erythritol kinase</fullName>
        <shortName evidence="7">CMK</shortName>
        <ecNumber evidence="7">2.7.1.148</ecNumber>
    </recommendedName>
    <alternativeName>
        <fullName evidence="7">4-(cytidine-5'-diphospho)-2-C-methyl-D-erythritol kinase</fullName>
    </alternativeName>
</protein>
<evidence type="ECO:0000313" key="10">
    <source>
        <dbReference type="Proteomes" id="UP001356170"/>
    </source>
</evidence>
<keyword evidence="6 7" id="KW-0414">Isoprene biosynthesis</keyword>